<organism evidence="3 4">
    <name type="scientific">Adonisia turfae CCMR0081</name>
    <dbReference type="NCBI Taxonomy" id="2292702"/>
    <lineage>
        <taxon>Bacteria</taxon>
        <taxon>Bacillati</taxon>
        <taxon>Cyanobacteriota</taxon>
        <taxon>Adonisia</taxon>
        <taxon>Adonisia turfae</taxon>
    </lineage>
</organism>
<proteinExistence type="predicted"/>
<dbReference type="GO" id="GO:0000287">
    <property type="term" value="F:magnesium ion binding"/>
    <property type="evidence" value="ECO:0007669"/>
    <property type="project" value="InterPro"/>
</dbReference>
<dbReference type="RefSeq" id="WP_163695968.1">
    <property type="nucleotide sequence ID" value="NZ_QXHD01000003.1"/>
</dbReference>
<dbReference type="GO" id="GO:0008897">
    <property type="term" value="F:holo-[acyl-carrier-protein] synthase activity"/>
    <property type="evidence" value="ECO:0007669"/>
    <property type="project" value="InterPro"/>
</dbReference>
<dbReference type="EMBL" id="QXHD01000003">
    <property type="protein sequence ID" value="NEZ54400.1"/>
    <property type="molecule type" value="Genomic_DNA"/>
</dbReference>
<keyword evidence="1" id="KW-0808">Transferase</keyword>
<dbReference type="AlphaFoldDB" id="A0A6M0RES4"/>
<sequence>MQSQCLKEKPFCFLAHHPCFEVKGLGIDLVSPTRIARLIERYADSSLGLLFTLNELQYCRLASDPNWAYAVCFGAKEAIGKALATGLAEIDWNEIETNPNGQQLTVCLRGQARVRAQKLNIQRWFLNWWHLEAYVLVHAVAIGIVKSGE</sequence>
<protein>
    <submittedName>
        <fullName evidence="3">Holo-ACP synthase</fullName>
    </submittedName>
</protein>
<dbReference type="InterPro" id="IPR037143">
    <property type="entry name" value="4-PPantetheinyl_Trfase_dom_sf"/>
</dbReference>
<evidence type="ECO:0000256" key="1">
    <source>
        <dbReference type="ARBA" id="ARBA00022679"/>
    </source>
</evidence>
<gene>
    <name evidence="3" type="ORF">DXZ20_01535</name>
</gene>
<evidence type="ECO:0000313" key="4">
    <source>
        <dbReference type="Proteomes" id="UP000481033"/>
    </source>
</evidence>
<name>A0A6M0RES4_9CYAN</name>
<accession>A0A6M0RES4</accession>
<dbReference type="SUPFAM" id="SSF56214">
    <property type="entry name" value="4'-phosphopantetheinyl transferase"/>
    <property type="match status" value="1"/>
</dbReference>
<keyword evidence="4" id="KW-1185">Reference proteome</keyword>
<feature type="domain" description="4'-phosphopantetheinyl transferase" evidence="2">
    <location>
        <begin position="24"/>
        <end position="114"/>
    </location>
</feature>
<dbReference type="Gene3D" id="3.90.470.20">
    <property type="entry name" value="4'-phosphopantetheinyl transferase domain"/>
    <property type="match status" value="1"/>
</dbReference>
<comment type="caution">
    <text evidence="3">The sequence shown here is derived from an EMBL/GenBank/DDBJ whole genome shotgun (WGS) entry which is preliminary data.</text>
</comment>
<evidence type="ECO:0000259" key="2">
    <source>
        <dbReference type="Pfam" id="PF01648"/>
    </source>
</evidence>
<dbReference type="Proteomes" id="UP000481033">
    <property type="component" value="Unassembled WGS sequence"/>
</dbReference>
<dbReference type="Pfam" id="PF01648">
    <property type="entry name" value="ACPS"/>
    <property type="match status" value="1"/>
</dbReference>
<evidence type="ECO:0000313" key="3">
    <source>
        <dbReference type="EMBL" id="NEZ54400.1"/>
    </source>
</evidence>
<reference evidence="3 4" key="1">
    <citation type="journal article" date="2020" name="Microb. Ecol.">
        <title>Ecogenomics of the Marine Benthic Filamentous Cyanobacterium Adonisia.</title>
        <authorList>
            <person name="Walter J.M."/>
            <person name="Coutinho F.H."/>
            <person name="Leomil L."/>
            <person name="Hargreaves P.I."/>
            <person name="Campeao M.E."/>
            <person name="Vieira V.V."/>
            <person name="Silva B.S."/>
            <person name="Fistarol G.O."/>
            <person name="Salomon P.S."/>
            <person name="Sawabe T."/>
            <person name="Mino S."/>
            <person name="Hosokawa M."/>
            <person name="Miyashita H."/>
            <person name="Maruyama F."/>
            <person name="van Verk M.C."/>
            <person name="Dutilh B.E."/>
            <person name="Thompson C.C."/>
            <person name="Thompson F.L."/>
        </authorList>
    </citation>
    <scope>NUCLEOTIDE SEQUENCE [LARGE SCALE GENOMIC DNA]</scope>
    <source>
        <strain evidence="3 4">CCMR0081</strain>
    </source>
</reference>
<dbReference type="InterPro" id="IPR008278">
    <property type="entry name" value="4-PPantetheinyl_Trfase_dom"/>
</dbReference>